<evidence type="ECO:0000313" key="2">
    <source>
        <dbReference type="Proteomes" id="UP000265520"/>
    </source>
</evidence>
<dbReference type="EMBL" id="LXQA010951289">
    <property type="protein sequence ID" value="MCI78456.1"/>
    <property type="molecule type" value="Genomic_DNA"/>
</dbReference>
<protein>
    <submittedName>
        <fullName evidence="1">Uncharacterized protein</fullName>
    </submittedName>
</protein>
<evidence type="ECO:0000313" key="1">
    <source>
        <dbReference type="EMBL" id="MCI78456.1"/>
    </source>
</evidence>
<gene>
    <name evidence="1" type="ORF">A2U01_0099726</name>
</gene>
<reference evidence="1 2" key="1">
    <citation type="journal article" date="2018" name="Front. Plant Sci.">
        <title>Red Clover (Trifolium pratense) and Zigzag Clover (T. medium) - A Picture of Genomic Similarities and Differences.</title>
        <authorList>
            <person name="Dluhosova J."/>
            <person name="Istvanek J."/>
            <person name="Nedelnik J."/>
            <person name="Repkova J."/>
        </authorList>
    </citation>
    <scope>NUCLEOTIDE SEQUENCE [LARGE SCALE GENOMIC DNA]</scope>
    <source>
        <strain evidence="2">cv. 10/8</strain>
        <tissue evidence="1">Leaf</tissue>
    </source>
</reference>
<name>A0A392UR55_9FABA</name>
<comment type="caution">
    <text evidence="1">The sequence shown here is derived from an EMBL/GenBank/DDBJ whole genome shotgun (WGS) entry which is preliminary data.</text>
</comment>
<keyword evidence="2" id="KW-1185">Reference proteome</keyword>
<organism evidence="1 2">
    <name type="scientific">Trifolium medium</name>
    <dbReference type="NCBI Taxonomy" id="97028"/>
    <lineage>
        <taxon>Eukaryota</taxon>
        <taxon>Viridiplantae</taxon>
        <taxon>Streptophyta</taxon>
        <taxon>Embryophyta</taxon>
        <taxon>Tracheophyta</taxon>
        <taxon>Spermatophyta</taxon>
        <taxon>Magnoliopsida</taxon>
        <taxon>eudicotyledons</taxon>
        <taxon>Gunneridae</taxon>
        <taxon>Pentapetalae</taxon>
        <taxon>rosids</taxon>
        <taxon>fabids</taxon>
        <taxon>Fabales</taxon>
        <taxon>Fabaceae</taxon>
        <taxon>Papilionoideae</taxon>
        <taxon>50 kb inversion clade</taxon>
        <taxon>NPAAA clade</taxon>
        <taxon>Hologalegina</taxon>
        <taxon>IRL clade</taxon>
        <taxon>Trifolieae</taxon>
        <taxon>Trifolium</taxon>
    </lineage>
</organism>
<dbReference type="AlphaFoldDB" id="A0A392UR55"/>
<accession>A0A392UR55</accession>
<dbReference type="Proteomes" id="UP000265520">
    <property type="component" value="Unassembled WGS sequence"/>
</dbReference>
<proteinExistence type="predicted"/>
<sequence length="57" mass="6172">MLVGWKPPSEGWVKLNTNTTCIVSVCVNCGGVIRGSVESGLVALLRGWGCVRIQKLW</sequence>
<feature type="non-terminal residue" evidence="1">
    <location>
        <position position="57"/>
    </location>
</feature>